<dbReference type="EMBL" id="CP001325">
    <property type="protein sequence ID" value="ACO62645.1"/>
    <property type="molecule type" value="Genomic_DNA"/>
</dbReference>
<feature type="compositionally biased region" description="Basic residues" evidence="2">
    <location>
        <begin position="516"/>
        <end position="525"/>
    </location>
</feature>
<feature type="region of interest" description="Disordered" evidence="2">
    <location>
        <begin position="1"/>
        <end position="24"/>
    </location>
</feature>
<proteinExistence type="predicted"/>
<feature type="compositionally biased region" description="Acidic residues" evidence="2">
    <location>
        <begin position="450"/>
        <end position="474"/>
    </location>
</feature>
<reference evidence="4 5" key="1">
    <citation type="journal article" date="2009" name="Science">
        <title>Green evolution and dynamic adaptations revealed by genomes of the marine picoeukaryotes Micromonas.</title>
        <authorList>
            <person name="Worden A.Z."/>
            <person name="Lee J.H."/>
            <person name="Mock T."/>
            <person name="Rouze P."/>
            <person name="Simmons M.P."/>
            <person name="Aerts A.L."/>
            <person name="Allen A.E."/>
            <person name="Cuvelier M.L."/>
            <person name="Derelle E."/>
            <person name="Everett M.V."/>
            <person name="Foulon E."/>
            <person name="Grimwood J."/>
            <person name="Gundlach H."/>
            <person name="Henrissat B."/>
            <person name="Napoli C."/>
            <person name="McDonald S.M."/>
            <person name="Parker M.S."/>
            <person name="Rombauts S."/>
            <person name="Salamov A."/>
            <person name="Von Dassow P."/>
            <person name="Badger J.H."/>
            <person name="Coutinho P.M."/>
            <person name="Demir E."/>
            <person name="Dubchak I."/>
            <person name="Gentemann C."/>
            <person name="Eikrem W."/>
            <person name="Gready J.E."/>
            <person name="John U."/>
            <person name="Lanier W."/>
            <person name="Lindquist E.A."/>
            <person name="Lucas S."/>
            <person name="Mayer K.F."/>
            <person name="Moreau H."/>
            <person name="Not F."/>
            <person name="Otillar R."/>
            <person name="Panaud O."/>
            <person name="Pangilinan J."/>
            <person name="Paulsen I."/>
            <person name="Piegu B."/>
            <person name="Poliakov A."/>
            <person name="Robbens S."/>
            <person name="Schmutz J."/>
            <person name="Toulza E."/>
            <person name="Wyss T."/>
            <person name="Zelensky A."/>
            <person name="Zhou K."/>
            <person name="Armbrust E.V."/>
            <person name="Bhattacharya D."/>
            <person name="Goodenough U.W."/>
            <person name="Van de Peer Y."/>
            <person name="Grigoriev I.V."/>
        </authorList>
    </citation>
    <scope>NUCLEOTIDE SEQUENCE [LARGE SCALE GENOMIC DNA]</scope>
    <source>
        <strain evidence="5">RCC299 / NOUM17</strain>
    </source>
</reference>
<evidence type="ECO:0000313" key="4">
    <source>
        <dbReference type="EMBL" id="ACO62645.1"/>
    </source>
</evidence>
<organism evidence="4 5">
    <name type="scientific">Micromonas commoda (strain RCC299 / NOUM17 / CCMP2709)</name>
    <name type="common">Picoplanktonic green alga</name>
    <dbReference type="NCBI Taxonomy" id="296587"/>
    <lineage>
        <taxon>Eukaryota</taxon>
        <taxon>Viridiplantae</taxon>
        <taxon>Chlorophyta</taxon>
        <taxon>Mamiellophyceae</taxon>
        <taxon>Mamiellales</taxon>
        <taxon>Mamiellaceae</taxon>
        <taxon>Micromonas</taxon>
    </lineage>
</organism>
<keyword evidence="5" id="KW-1185">Reference proteome</keyword>
<sequence>MEDVPMRGAAKSEKTGATARPALGNLTNDKVSQLTADCNGSLNNLKKANPVVVFFALGPLLSWRLCSQRVLISNPPTLPELSRVKVLMNSSTSQLSKQASAGAKVDPATEVKLAKKGAPDGAANLMPPPTTALRPSAGRRSMGDALSASSATPVQPEYASRRPITTPLTALVGATTVTPGTNFKPSSLSSAGGVVQTPAAHTRGFDAVERSMNGTPSIVSILDPSKHNIVSQSDAGISDEPFNELLTASPGTALAADILATAIREAPTEASPGTEDLDAHGVSAGHVKGDEGNKGELYSRFSAAATPVSAKSKGSAASAKKTSTPTAGTKRKGKQLGSEDEEKIRSTVGPGVASYGCASGLNLDTKGVGALYSILIPPAKKRKARRWLTDDQKMFVCGIGGCARSYGSASSLCAHKRAHHPGWKEDRKRQLEAQVQTDAIIDGDNRNAVGEDEGAEQAEGEDKEEEDDEDEEGGDVAGRAARREGAAALDAVARCTLSGAWVESLAADTHGRLGALRRSRQRVQRGLRDARAASAKAPPPDTGGDVLGGSAKIAASAAESIASAAAARLLQQMEAALEAESERLQGWLGKLESIAELRMKTGKVIGFSHEERKVLNSGELEAMMVAEQTANAISSAACLTD</sequence>
<keyword evidence="1" id="KW-0863">Zinc-finger</keyword>
<dbReference type="PROSITE" id="PS50157">
    <property type="entry name" value="ZINC_FINGER_C2H2_2"/>
    <property type="match status" value="1"/>
</dbReference>
<keyword evidence="1" id="KW-0479">Metal-binding</keyword>
<gene>
    <name evidence="4" type="ORF">MICPUN_57865</name>
</gene>
<feature type="region of interest" description="Disordered" evidence="2">
    <location>
        <begin position="267"/>
        <end position="293"/>
    </location>
</feature>
<dbReference type="AlphaFoldDB" id="C1E407"/>
<dbReference type="GO" id="GO:0008270">
    <property type="term" value="F:zinc ion binding"/>
    <property type="evidence" value="ECO:0007669"/>
    <property type="project" value="UniProtKB-KW"/>
</dbReference>
<dbReference type="InterPro" id="IPR013087">
    <property type="entry name" value="Znf_C2H2_type"/>
</dbReference>
<name>C1E407_MICCC</name>
<accession>C1E407</accession>
<feature type="region of interest" description="Disordered" evidence="2">
    <location>
        <begin position="437"/>
        <end position="476"/>
    </location>
</feature>
<dbReference type="GeneID" id="8243055"/>
<evidence type="ECO:0000256" key="1">
    <source>
        <dbReference type="PROSITE-ProRule" id="PRU00042"/>
    </source>
</evidence>
<evidence type="ECO:0000256" key="2">
    <source>
        <dbReference type="SAM" id="MobiDB-lite"/>
    </source>
</evidence>
<feature type="region of interest" description="Disordered" evidence="2">
    <location>
        <begin position="312"/>
        <end position="345"/>
    </location>
</feature>
<keyword evidence="1" id="KW-0862">Zinc</keyword>
<evidence type="ECO:0000259" key="3">
    <source>
        <dbReference type="PROSITE" id="PS50157"/>
    </source>
</evidence>
<evidence type="ECO:0000313" key="5">
    <source>
        <dbReference type="Proteomes" id="UP000002009"/>
    </source>
</evidence>
<feature type="compositionally biased region" description="Low complexity" evidence="2">
    <location>
        <begin position="312"/>
        <end position="328"/>
    </location>
</feature>
<dbReference type="InParanoid" id="C1E407"/>
<protein>
    <recommendedName>
        <fullName evidence="3">C2H2-type domain-containing protein</fullName>
    </recommendedName>
</protein>
<dbReference type="OrthoDB" id="10653132at2759"/>
<dbReference type="PROSITE" id="PS00028">
    <property type="entry name" value="ZINC_FINGER_C2H2_1"/>
    <property type="match status" value="1"/>
</dbReference>
<dbReference type="Proteomes" id="UP000002009">
    <property type="component" value="Chromosome 4"/>
</dbReference>
<feature type="region of interest" description="Disordered" evidence="2">
    <location>
        <begin position="118"/>
        <end position="159"/>
    </location>
</feature>
<feature type="region of interest" description="Disordered" evidence="2">
    <location>
        <begin position="516"/>
        <end position="544"/>
    </location>
</feature>
<dbReference type="RefSeq" id="XP_002501387.1">
    <property type="nucleotide sequence ID" value="XM_002501341.1"/>
</dbReference>
<feature type="domain" description="C2H2-type" evidence="3">
    <location>
        <begin position="395"/>
        <end position="425"/>
    </location>
</feature>
<dbReference type="KEGG" id="mis:MICPUN_57865"/>